<accession>A0A1M6LMG5</accession>
<evidence type="ECO:0000313" key="2">
    <source>
        <dbReference type="EMBL" id="SHJ72399.1"/>
    </source>
</evidence>
<proteinExistence type="predicted"/>
<keyword evidence="1" id="KW-0812">Transmembrane</keyword>
<dbReference type="EMBL" id="FRAF01000003">
    <property type="protein sequence ID" value="SHJ72399.1"/>
    <property type="molecule type" value="Genomic_DNA"/>
</dbReference>
<gene>
    <name evidence="2" type="ORF">SAMN05443507_10321</name>
</gene>
<keyword evidence="1" id="KW-0472">Membrane</keyword>
<evidence type="ECO:0000313" key="3">
    <source>
        <dbReference type="Proteomes" id="UP000184016"/>
    </source>
</evidence>
<dbReference type="AlphaFoldDB" id="A0A1M6LMG5"/>
<feature type="transmembrane region" description="Helical" evidence="1">
    <location>
        <begin position="7"/>
        <end position="28"/>
    </location>
</feature>
<evidence type="ECO:0000256" key="1">
    <source>
        <dbReference type="SAM" id="Phobius"/>
    </source>
</evidence>
<keyword evidence="1" id="KW-1133">Transmembrane helix</keyword>
<dbReference type="STRING" id="1830138.SAMN05443507_10321"/>
<organism evidence="2 3">
    <name type="scientific">Alicyclobacillus tolerans</name>
    <dbReference type="NCBI Taxonomy" id="90970"/>
    <lineage>
        <taxon>Bacteria</taxon>
        <taxon>Bacillati</taxon>
        <taxon>Bacillota</taxon>
        <taxon>Bacilli</taxon>
        <taxon>Bacillales</taxon>
        <taxon>Alicyclobacillaceae</taxon>
        <taxon>Alicyclobacillus</taxon>
    </lineage>
</organism>
<name>A0A1M6LMG5_9BACL</name>
<sequence>MRINSSIELTAGVIIVAFVLMFGGVWIYRYNHSVSWTTAQTVVQNYGIEHRLFKLPILNMSSQVHHRWNGVWLENYYFFETSDTTANAEHPSKDFTNGKLPPILEVTVSGETGKVVAEDISQYLKVSYPIHGFKNH</sequence>
<dbReference type="Proteomes" id="UP000184016">
    <property type="component" value="Unassembled WGS sequence"/>
</dbReference>
<reference evidence="3" key="1">
    <citation type="submission" date="2016-11" db="EMBL/GenBank/DDBJ databases">
        <authorList>
            <person name="Varghese N."/>
            <person name="Submissions S."/>
        </authorList>
    </citation>
    <scope>NUCLEOTIDE SEQUENCE [LARGE SCALE GENOMIC DNA]</scope>
    <source>
        <strain evidence="3">USBA-503</strain>
    </source>
</reference>
<dbReference type="RefSeq" id="WP_072872944.1">
    <property type="nucleotide sequence ID" value="NZ_FRAF01000003.1"/>
</dbReference>
<keyword evidence="3" id="KW-1185">Reference proteome</keyword>
<protein>
    <submittedName>
        <fullName evidence="2">Uncharacterized protein</fullName>
    </submittedName>
</protein>